<sequence length="65" mass="7133">MGDDDVDLLCVVWRKDRVGGGQAADLARLVLLSSDSFPPILIFSTCHFLQGIEKTIERAESASIR</sequence>
<keyword evidence="2" id="KW-1185">Reference proteome</keyword>
<gene>
    <name evidence="1" type="ORF">COLO4_13243</name>
</gene>
<accession>A0A1R3JXH8</accession>
<dbReference type="Proteomes" id="UP000187203">
    <property type="component" value="Unassembled WGS sequence"/>
</dbReference>
<name>A0A1R3JXH8_9ROSI</name>
<protein>
    <submittedName>
        <fullName evidence="1">Uncharacterized protein</fullName>
    </submittedName>
</protein>
<reference evidence="2" key="1">
    <citation type="submission" date="2013-09" db="EMBL/GenBank/DDBJ databases">
        <title>Corchorus olitorius genome sequencing.</title>
        <authorList>
            <person name="Alam M."/>
            <person name="Haque M.S."/>
            <person name="Islam M.S."/>
            <person name="Emdad E.M."/>
            <person name="Islam M.M."/>
            <person name="Ahmed B."/>
            <person name="Halim A."/>
            <person name="Hossen Q.M.M."/>
            <person name="Hossain M.Z."/>
            <person name="Ahmed R."/>
            <person name="Khan M.M."/>
            <person name="Islam R."/>
            <person name="Rashid M.M."/>
            <person name="Khan S.A."/>
            <person name="Rahman M.S."/>
            <person name="Alam M."/>
            <person name="Yahiya A.S."/>
            <person name="Khan M.S."/>
            <person name="Azam M.S."/>
            <person name="Haque T."/>
            <person name="Lashkar M.Z.H."/>
            <person name="Akhand A.I."/>
            <person name="Morshed G."/>
            <person name="Roy S."/>
            <person name="Uddin K.S."/>
            <person name="Rabeya T."/>
            <person name="Hossain A.S."/>
            <person name="Chowdhury A."/>
            <person name="Snigdha A.R."/>
            <person name="Mortoza M.S."/>
            <person name="Matin S.A."/>
            <person name="Hoque S.M.E."/>
            <person name="Islam M.K."/>
            <person name="Roy D.K."/>
            <person name="Haider R."/>
            <person name="Moosa M.M."/>
            <person name="Elias S.M."/>
            <person name="Hasan A.M."/>
            <person name="Jahan S."/>
            <person name="Shafiuddin M."/>
            <person name="Mahmood N."/>
            <person name="Shommy N.S."/>
        </authorList>
    </citation>
    <scope>NUCLEOTIDE SEQUENCE [LARGE SCALE GENOMIC DNA]</scope>
    <source>
        <strain evidence="2">cv. O-4</strain>
    </source>
</reference>
<evidence type="ECO:0000313" key="1">
    <source>
        <dbReference type="EMBL" id="OMO99510.1"/>
    </source>
</evidence>
<dbReference type="EMBL" id="AWUE01015123">
    <property type="protein sequence ID" value="OMO99510.1"/>
    <property type="molecule type" value="Genomic_DNA"/>
</dbReference>
<proteinExistence type="predicted"/>
<dbReference type="AlphaFoldDB" id="A0A1R3JXH8"/>
<comment type="caution">
    <text evidence="1">The sequence shown here is derived from an EMBL/GenBank/DDBJ whole genome shotgun (WGS) entry which is preliminary data.</text>
</comment>
<organism evidence="1 2">
    <name type="scientific">Corchorus olitorius</name>
    <dbReference type="NCBI Taxonomy" id="93759"/>
    <lineage>
        <taxon>Eukaryota</taxon>
        <taxon>Viridiplantae</taxon>
        <taxon>Streptophyta</taxon>
        <taxon>Embryophyta</taxon>
        <taxon>Tracheophyta</taxon>
        <taxon>Spermatophyta</taxon>
        <taxon>Magnoliopsida</taxon>
        <taxon>eudicotyledons</taxon>
        <taxon>Gunneridae</taxon>
        <taxon>Pentapetalae</taxon>
        <taxon>rosids</taxon>
        <taxon>malvids</taxon>
        <taxon>Malvales</taxon>
        <taxon>Malvaceae</taxon>
        <taxon>Grewioideae</taxon>
        <taxon>Apeibeae</taxon>
        <taxon>Corchorus</taxon>
    </lineage>
</organism>
<evidence type="ECO:0000313" key="2">
    <source>
        <dbReference type="Proteomes" id="UP000187203"/>
    </source>
</evidence>